<dbReference type="Proteomes" id="UP001204798">
    <property type="component" value="Unassembled WGS sequence"/>
</dbReference>
<dbReference type="RefSeq" id="WP_259102200.1">
    <property type="nucleotide sequence ID" value="NZ_CP130454.1"/>
</dbReference>
<keyword evidence="1" id="KW-0472">Membrane</keyword>
<comment type="caution">
    <text evidence="2">The sequence shown here is derived from an EMBL/GenBank/DDBJ whole genome shotgun (WGS) entry which is preliminary data.</text>
</comment>
<evidence type="ECO:0000256" key="1">
    <source>
        <dbReference type="SAM" id="Phobius"/>
    </source>
</evidence>
<reference evidence="2 3" key="1">
    <citation type="submission" date="2022-08" db="EMBL/GenBank/DDBJ databases">
        <title>Bacterial and archaeal communities from various locations to study Microbial Dark Matter (Phase II).</title>
        <authorList>
            <person name="Stepanauskas R."/>
        </authorList>
    </citation>
    <scope>NUCLEOTIDE SEQUENCE [LARGE SCALE GENOMIC DNA]</scope>
    <source>
        <strain evidence="2 3">PD1</strain>
    </source>
</reference>
<accession>A0ABT2ETC8</accession>
<dbReference type="PROSITE" id="PS00409">
    <property type="entry name" value="PROKAR_NTER_METHYL"/>
    <property type="match status" value="1"/>
</dbReference>
<protein>
    <submittedName>
        <fullName evidence="2">Competence protein ComGC</fullName>
    </submittedName>
</protein>
<keyword evidence="1" id="KW-0812">Transmembrane</keyword>
<name>A0ABT2ETC8_9BACT</name>
<evidence type="ECO:0000313" key="2">
    <source>
        <dbReference type="EMBL" id="MCS3921228.1"/>
    </source>
</evidence>
<dbReference type="EMBL" id="JANUCP010000011">
    <property type="protein sequence ID" value="MCS3921228.1"/>
    <property type="molecule type" value="Genomic_DNA"/>
</dbReference>
<gene>
    <name evidence="2" type="ORF">M2350_003674</name>
</gene>
<keyword evidence="1" id="KW-1133">Transmembrane helix</keyword>
<dbReference type="SUPFAM" id="SSF54523">
    <property type="entry name" value="Pili subunits"/>
    <property type="match status" value="1"/>
</dbReference>
<evidence type="ECO:0000313" key="3">
    <source>
        <dbReference type="Proteomes" id="UP001204798"/>
    </source>
</evidence>
<keyword evidence="3" id="KW-1185">Reference proteome</keyword>
<proteinExistence type="predicted"/>
<dbReference type="InterPro" id="IPR045584">
    <property type="entry name" value="Pilin-like"/>
</dbReference>
<feature type="transmembrane region" description="Helical" evidence="1">
    <location>
        <begin position="7"/>
        <end position="30"/>
    </location>
</feature>
<sequence>MKRKGLTLVELLVVIGLIIFIVTTFIFPAYERAKGRVTEIVCVSNLRQIGQALLMYAQDHDGFVPPYSTLGAPYYSEILHDKGVNLRPLQPRLWKMAFDPYIRDKGILFCPNDLFAGLSPAETPCQGLPPRHPIDCTYARRLDHSITSYMTLVEKDYFQKGYLPTTDIYVNISNALKIFWSEWQESFPPEGDIPSPTIEDIFDFLHNSAAVYMQDRIHFVDVEIEQTLAYIELFYDGHVDFHGLWKHWSGLRCFFYSNVTTEKR</sequence>
<organism evidence="2 3">
    <name type="scientific">Candidatus Fervidibacter sacchari</name>
    <dbReference type="NCBI Taxonomy" id="1448929"/>
    <lineage>
        <taxon>Bacteria</taxon>
        <taxon>Candidatus Fervidibacterota</taxon>
        <taxon>Candidatus Fervidibacter</taxon>
    </lineage>
</organism>
<dbReference type="InterPro" id="IPR012902">
    <property type="entry name" value="N_methyl_site"/>
</dbReference>
<dbReference type="Gene3D" id="3.30.700.10">
    <property type="entry name" value="Glycoprotein, Type 4 Pilin"/>
    <property type="match status" value="1"/>
</dbReference>